<dbReference type="Proteomes" id="UP000694560">
    <property type="component" value="Unplaced"/>
</dbReference>
<proteinExistence type="predicted"/>
<feature type="region of interest" description="Disordered" evidence="1">
    <location>
        <begin position="57"/>
        <end position="76"/>
    </location>
</feature>
<protein>
    <submittedName>
        <fullName evidence="2">Uncharacterized protein</fullName>
    </submittedName>
</protein>
<organism evidence="2 3">
    <name type="scientific">Malurus cyaneus samueli</name>
    <dbReference type="NCBI Taxonomy" id="2593467"/>
    <lineage>
        <taxon>Eukaryota</taxon>
        <taxon>Metazoa</taxon>
        <taxon>Chordata</taxon>
        <taxon>Craniata</taxon>
        <taxon>Vertebrata</taxon>
        <taxon>Euteleostomi</taxon>
        <taxon>Archelosauria</taxon>
        <taxon>Archosauria</taxon>
        <taxon>Dinosauria</taxon>
        <taxon>Saurischia</taxon>
        <taxon>Theropoda</taxon>
        <taxon>Coelurosauria</taxon>
        <taxon>Aves</taxon>
        <taxon>Neognathae</taxon>
        <taxon>Neoaves</taxon>
        <taxon>Telluraves</taxon>
        <taxon>Australaves</taxon>
        <taxon>Passeriformes</taxon>
        <taxon>Meliphagoidea</taxon>
        <taxon>Maluridae</taxon>
        <taxon>Malurus</taxon>
    </lineage>
</organism>
<dbReference type="Ensembl" id="ENSMCST00000004840.1">
    <property type="protein sequence ID" value="ENSMCSP00000004730.1"/>
    <property type="gene ID" value="ENSMCSG00000003428.1"/>
</dbReference>
<name>A0A8C5TDE8_9PASS</name>
<accession>A0A8C5TDE8</accession>
<evidence type="ECO:0000313" key="3">
    <source>
        <dbReference type="Proteomes" id="UP000694560"/>
    </source>
</evidence>
<dbReference type="AlphaFoldDB" id="A0A8C5TDE8"/>
<reference evidence="2" key="1">
    <citation type="submission" date="2025-08" db="UniProtKB">
        <authorList>
            <consortium name="Ensembl"/>
        </authorList>
    </citation>
    <scope>IDENTIFICATION</scope>
</reference>
<keyword evidence="3" id="KW-1185">Reference proteome</keyword>
<reference evidence="2" key="2">
    <citation type="submission" date="2025-09" db="UniProtKB">
        <authorList>
            <consortium name="Ensembl"/>
        </authorList>
    </citation>
    <scope>IDENTIFICATION</scope>
</reference>
<evidence type="ECO:0000313" key="2">
    <source>
        <dbReference type="Ensembl" id="ENSMCSP00000004730.1"/>
    </source>
</evidence>
<sequence length="114" mass="11721">SQHSAPQPGPGREVLAAGSEVMCQEEKLAGLGTGLSPAAGMKLPFHRLRVRGVRTSTAGAGWGLPGSPHGDTHGDTHRAAAFLDKTPGKQAAVQILTSEAWCPGVHLLTAQSSH</sequence>
<evidence type="ECO:0000256" key="1">
    <source>
        <dbReference type="SAM" id="MobiDB-lite"/>
    </source>
</evidence>